<gene>
    <name evidence="2" type="ORF">E5163_13485</name>
</gene>
<dbReference type="PANTHER" id="PTHR42663">
    <property type="entry name" value="HYDROLASE C777.06C-RELATED-RELATED"/>
    <property type="match status" value="1"/>
</dbReference>
<proteinExistence type="predicted"/>
<dbReference type="CDD" id="cd16279">
    <property type="entry name" value="metallo-hydrolase-like_MBL-fold"/>
    <property type="match status" value="1"/>
</dbReference>
<dbReference type="Proteomes" id="UP000308054">
    <property type="component" value="Unassembled WGS sequence"/>
</dbReference>
<reference evidence="2 3" key="1">
    <citation type="journal article" date="2017" name="Int. J. Syst. Evol. Microbiol.">
        <title>Marinicauda algicola sp. nov., isolated from a marine red alga Rhodosorus marinus.</title>
        <authorList>
            <person name="Jeong S.E."/>
            <person name="Jeon S.H."/>
            <person name="Chun B.H."/>
            <person name="Kim D.W."/>
            <person name="Jeon C.O."/>
        </authorList>
    </citation>
    <scope>NUCLEOTIDE SEQUENCE [LARGE SCALE GENOMIC DNA]</scope>
    <source>
        <strain evidence="2 3">JCM 31718</strain>
    </source>
</reference>
<accession>A0A4S2GXK7</accession>
<dbReference type="PANTHER" id="PTHR42663:SF6">
    <property type="entry name" value="HYDROLASE C777.06C-RELATED"/>
    <property type="match status" value="1"/>
</dbReference>
<keyword evidence="3" id="KW-1185">Reference proteome</keyword>
<dbReference type="InterPro" id="IPR036866">
    <property type="entry name" value="RibonucZ/Hydroxyglut_hydro"/>
</dbReference>
<dbReference type="InterPro" id="IPR001279">
    <property type="entry name" value="Metallo-B-lactamas"/>
</dbReference>
<dbReference type="SUPFAM" id="SSF56281">
    <property type="entry name" value="Metallo-hydrolase/oxidoreductase"/>
    <property type="match status" value="1"/>
</dbReference>
<dbReference type="Pfam" id="PF12706">
    <property type="entry name" value="Lactamase_B_2"/>
    <property type="match status" value="1"/>
</dbReference>
<organism evidence="2 3">
    <name type="scientific">Marinicauda algicola</name>
    <dbReference type="NCBI Taxonomy" id="2029849"/>
    <lineage>
        <taxon>Bacteria</taxon>
        <taxon>Pseudomonadati</taxon>
        <taxon>Pseudomonadota</taxon>
        <taxon>Alphaproteobacteria</taxon>
        <taxon>Maricaulales</taxon>
        <taxon>Maricaulaceae</taxon>
        <taxon>Marinicauda</taxon>
    </lineage>
</organism>
<dbReference type="OrthoDB" id="9781189at2"/>
<dbReference type="EMBL" id="SRXW01000004">
    <property type="protein sequence ID" value="TGY87920.1"/>
    <property type="molecule type" value="Genomic_DNA"/>
</dbReference>
<name>A0A4S2GXK7_9PROT</name>
<keyword evidence="2" id="KW-0378">Hydrolase</keyword>
<sequence>MSAGAVIRARILGCGSSGGVPRADGDWGACNPRNARNRRLRCSLLVERAESLDALEAGQATRVLVDTSPDLRQQLIAAGGPMLDAIVYTHAHADQSHGIDDVRAIVYRKGEKLPAYMNAPTRADLTHRFAYIFQTPPGSGYPPLLEARDLPERGTFTIEGAGGTLQVTSFPVAHGRIVCAGLRFGPLAYTPDVSAIEDDVLSGLDQIPVWILDALREKPHPTHAHVGQALDWLARARAGLGILTNLHVDLDYAALLQRCPERVRPAYDGLTLTLEETSGRVLDIGRR</sequence>
<evidence type="ECO:0000313" key="3">
    <source>
        <dbReference type="Proteomes" id="UP000308054"/>
    </source>
</evidence>
<dbReference type="AlphaFoldDB" id="A0A4S2GXK7"/>
<dbReference type="GO" id="GO:0016787">
    <property type="term" value="F:hydrolase activity"/>
    <property type="evidence" value="ECO:0007669"/>
    <property type="project" value="UniProtKB-KW"/>
</dbReference>
<comment type="caution">
    <text evidence="2">The sequence shown here is derived from an EMBL/GenBank/DDBJ whole genome shotgun (WGS) entry which is preliminary data.</text>
</comment>
<protein>
    <submittedName>
        <fullName evidence="2">MBL fold metallo-hydrolase</fullName>
    </submittedName>
</protein>
<dbReference type="RefSeq" id="WP_135996861.1">
    <property type="nucleotide sequence ID" value="NZ_CP071057.1"/>
</dbReference>
<dbReference type="Gene3D" id="3.60.15.10">
    <property type="entry name" value="Ribonuclease Z/Hydroxyacylglutathione hydrolase-like"/>
    <property type="match status" value="1"/>
</dbReference>
<evidence type="ECO:0000259" key="1">
    <source>
        <dbReference type="Pfam" id="PF12706"/>
    </source>
</evidence>
<evidence type="ECO:0000313" key="2">
    <source>
        <dbReference type="EMBL" id="TGY87920.1"/>
    </source>
</evidence>
<feature type="domain" description="Metallo-beta-lactamase" evidence="1">
    <location>
        <begin position="61"/>
        <end position="243"/>
    </location>
</feature>